<dbReference type="InterPro" id="IPR003111">
    <property type="entry name" value="Lon_prtase_N"/>
</dbReference>
<protein>
    <submittedName>
        <fullName evidence="2">LON peptidase substrate-binding domain-containing protein</fullName>
    </submittedName>
</protein>
<dbReference type="Pfam" id="PF02190">
    <property type="entry name" value="LON_substr_bdg"/>
    <property type="match status" value="1"/>
</dbReference>
<dbReference type="PANTHER" id="PTHR46732">
    <property type="entry name" value="ATP-DEPENDENT PROTEASE LA (LON) DOMAIN PROTEIN"/>
    <property type="match status" value="1"/>
</dbReference>
<feature type="domain" description="Lon N-terminal" evidence="1">
    <location>
        <begin position="2"/>
        <end position="193"/>
    </location>
</feature>
<sequence length="195" mass="21797">MLKAIPLFPLDTVLFPGGPLRLRIFEQRYLDLVRDCARDGRAFGVCLILEGREAGEPALPAAVGTTARITDFYTLPDGLLGISAEGGERFQVASTRVRDNGLVYGEVRFWPDEPAVAVPPEHGLLATILERLLDEIGGVFAKVERTRYDDASWVGFRLAETLPLAQPEKQQLLQMTDPLQRLARIQHYLPRFQRA</sequence>
<dbReference type="Gene3D" id="1.10.4060.10">
    <property type="entry name" value="BPP1347 like domain"/>
    <property type="match status" value="1"/>
</dbReference>
<dbReference type="EMBL" id="BAAAEU010000010">
    <property type="protein sequence ID" value="GAA0716267.1"/>
    <property type="molecule type" value="Genomic_DNA"/>
</dbReference>
<comment type="caution">
    <text evidence="2">The sequence shown here is derived from an EMBL/GenBank/DDBJ whole genome shotgun (WGS) entry which is preliminary data.</text>
</comment>
<dbReference type="Proteomes" id="UP001501523">
    <property type="component" value="Unassembled WGS sequence"/>
</dbReference>
<keyword evidence="3" id="KW-1185">Reference proteome</keyword>
<dbReference type="SMART" id="SM00464">
    <property type="entry name" value="LON"/>
    <property type="match status" value="1"/>
</dbReference>
<dbReference type="PROSITE" id="PS51787">
    <property type="entry name" value="LON_N"/>
    <property type="match status" value="1"/>
</dbReference>
<dbReference type="Gene3D" id="2.30.130.40">
    <property type="entry name" value="LON domain-like"/>
    <property type="match status" value="1"/>
</dbReference>
<name>A0ABN1IKM5_9GAMM</name>
<evidence type="ECO:0000259" key="1">
    <source>
        <dbReference type="PROSITE" id="PS51787"/>
    </source>
</evidence>
<dbReference type="SUPFAM" id="SSF88697">
    <property type="entry name" value="PUA domain-like"/>
    <property type="match status" value="1"/>
</dbReference>
<accession>A0ABN1IKM5</accession>
<dbReference type="InterPro" id="IPR015947">
    <property type="entry name" value="PUA-like_sf"/>
</dbReference>
<proteinExistence type="predicted"/>
<evidence type="ECO:0000313" key="2">
    <source>
        <dbReference type="EMBL" id="GAA0716267.1"/>
    </source>
</evidence>
<organism evidence="2 3">
    <name type="scientific">Dokdonella soli</name>
    <dbReference type="NCBI Taxonomy" id="529810"/>
    <lineage>
        <taxon>Bacteria</taxon>
        <taxon>Pseudomonadati</taxon>
        <taxon>Pseudomonadota</taxon>
        <taxon>Gammaproteobacteria</taxon>
        <taxon>Lysobacterales</taxon>
        <taxon>Rhodanobacteraceae</taxon>
        <taxon>Dokdonella</taxon>
    </lineage>
</organism>
<dbReference type="RefSeq" id="WP_343791100.1">
    <property type="nucleotide sequence ID" value="NZ_BAAAEU010000010.1"/>
</dbReference>
<reference evidence="2 3" key="1">
    <citation type="journal article" date="2019" name="Int. J. Syst. Evol. Microbiol.">
        <title>The Global Catalogue of Microorganisms (GCM) 10K type strain sequencing project: providing services to taxonomists for standard genome sequencing and annotation.</title>
        <authorList>
            <consortium name="The Broad Institute Genomics Platform"/>
            <consortium name="The Broad Institute Genome Sequencing Center for Infectious Disease"/>
            <person name="Wu L."/>
            <person name="Ma J."/>
        </authorList>
    </citation>
    <scope>NUCLEOTIDE SEQUENCE [LARGE SCALE GENOMIC DNA]</scope>
    <source>
        <strain evidence="2 3">JCM 15421</strain>
    </source>
</reference>
<evidence type="ECO:0000313" key="3">
    <source>
        <dbReference type="Proteomes" id="UP001501523"/>
    </source>
</evidence>
<dbReference type="InterPro" id="IPR046336">
    <property type="entry name" value="Lon_prtase_N_sf"/>
</dbReference>
<dbReference type="PANTHER" id="PTHR46732:SF8">
    <property type="entry name" value="ATP-DEPENDENT PROTEASE LA (LON) DOMAIN PROTEIN"/>
    <property type="match status" value="1"/>
</dbReference>
<gene>
    <name evidence="2" type="ORF">GCM10009105_22530</name>
</gene>